<dbReference type="InterPro" id="IPR028154">
    <property type="entry name" value="AMP-dep_Lig_C"/>
</dbReference>
<evidence type="ECO:0000313" key="4">
    <source>
        <dbReference type="Proteomes" id="UP000295678"/>
    </source>
</evidence>
<dbReference type="Proteomes" id="UP000295678">
    <property type="component" value="Unassembled WGS sequence"/>
</dbReference>
<dbReference type="OrthoDB" id="580775at2"/>
<dbReference type="Pfam" id="PF00501">
    <property type="entry name" value="AMP-binding"/>
    <property type="match status" value="1"/>
</dbReference>
<dbReference type="SUPFAM" id="SSF56801">
    <property type="entry name" value="Acetyl-CoA synthetase-like"/>
    <property type="match status" value="1"/>
</dbReference>
<proteinExistence type="predicted"/>
<dbReference type="Gene3D" id="3.30.300.30">
    <property type="match status" value="1"/>
</dbReference>
<dbReference type="Gene3D" id="3.40.50.12780">
    <property type="entry name" value="N-terminal domain of ligase-like"/>
    <property type="match status" value="1"/>
</dbReference>
<dbReference type="PANTHER" id="PTHR43845:SF1">
    <property type="entry name" value="BLR5969 PROTEIN"/>
    <property type="match status" value="1"/>
</dbReference>
<name>A0A4V2UZJ1_9HYPH</name>
<protein>
    <submittedName>
        <fullName evidence="3">Phenylacetate-CoA ligase</fullName>
    </submittedName>
</protein>
<evidence type="ECO:0000259" key="2">
    <source>
        <dbReference type="Pfam" id="PF14535"/>
    </source>
</evidence>
<dbReference type="InterPro" id="IPR042099">
    <property type="entry name" value="ANL_N_sf"/>
</dbReference>
<sequence length="446" mass="48522">MVDPQIETLPLAAQAAADDLLYRQQVAYLFRQSRFYRAKLAAAGFPDAQAVGGLDAIAALPFTEKDELRATRGENDPIGTHLAVPMNEIVRIYSTSGTTGTPSYIPLTASDLDNWVRTSARSYAACGLERGQRIVSTYNAGPFVAGAALEAFNMLGLCHIPVGTGNTERLMMAVSLLKPQAMVLTPSYALHLVEWAAQRGIDIRNSSVERIIVAGEPGGGEPAIRTRLEESWGAQVTEAMGIGDIGVSLWGECPERSGMHFCARGFVHVELIDPDTGAPLPLEDGARGELVYTHLRHRAAPLLRFRSRDHVELRTRACPCGRTSHRVKCIGRTDDMLIVRGVNVFPSAVQEVVNRFAPDVSGRIVIRPSAPGIKQDPPLPVVVELGEGRQPAPALADAIRRQLRDSLVFTAKVSLVPWGTLPRSDYKSKLVDRNAATMSRDHLVRQ</sequence>
<dbReference type="AlphaFoldDB" id="A0A4V2UZJ1"/>
<dbReference type="InterPro" id="IPR000873">
    <property type="entry name" value="AMP-dep_synth/lig_dom"/>
</dbReference>
<dbReference type="GO" id="GO:0016874">
    <property type="term" value="F:ligase activity"/>
    <property type="evidence" value="ECO:0007669"/>
    <property type="project" value="UniProtKB-KW"/>
</dbReference>
<keyword evidence="4" id="KW-1185">Reference proteome</keyword>
<dbReference type="Pfam" id="PF14535">
    <property type="entry name" value="AMP-binding_C_2"/>
    <property type="match status" value="1"/>
</dbReference>
<accession>A0A4V2UZJ1</accession>
<feature type="domain" description="AMP-dependent ligase C-terminal" evidence="2">
    <location>
        <begin position="341"/>
        <end position="431"/>
    </location>
</feature>
<evidence type="ECO:0000259" key="1">
    <source>
        <dbReference type="Pfam" id="PF00501"/>
    </source>
</evidence>
<evidence type="ECO:0000313" key="3">
    <source>
        <dbReference type="EMBL" id="TCT11528.1"/>
    </source>
</evidence>
<dbReference type="PANTHER" id="PTHR43845">
    <property type="entry name" value="BLR5969 PROTEIN"/>
    <property type="match status" value="1"/>
</dbReference>
<organism evidence="3 4">
    <name type="scientific">Tepidamorphus gemmatus</name>
    <dbReference type="NCBI Taxonomy" id="747076"/>
    <lineage>
        <taxon>Bacteria</taxon>
        <taxon>Pseudomonadati</taxon>
        <taxon>Pseudomonadota</taxon>
        <taxon>Alphaproteobacteria</taxon>
        <taxon>Hyphomicrobiales</taxon>
        <taxon>Tepidamorphaceae</taxon>
        <taxon>Tepidamorphus</taxon>
    </lineage>
</organism>
<feature type="domain" description="AMP-dependent synthetase/ligase" evidence="1">
    <location>
        <begin position="58"/>
        <end position="292"/>
    </location>
</feature>
<comment type="caution">
    <text evidence="3">The sequence shown here is derived from an EMBL/GenBank/DDBJ whole genome shotgun (WGS) entry which is preliminary data.</text>
</comment>
<reference evidence="3 4" key="1">
    <citation type="submission" date="2019-03" db="EMBL/GenBank/DDBJ databases">
        <title>Genomic Encyclopedia of Type Strains, Phase IV (KMG-IV): sequencing the most valuable type-strain genomes for metagenomic binning, comparative biology and taxonomic classification.</title>
        <authorList>
            <person name="Goeker M."/>
        </authorList>
    </citation>
    <scope>NUCLEOTIDE SEQUENCE [LARGE SCALE GENOMIC DNA]</scope>
    <source>
        <strain evidence="3 4">DSM 19345</strain>
    </source>
</reference>
<gene>
    <name evidence="3" type="ORF">EDC22_104291</name>
</gene>
<dbReference type="EMBL" id="SMAK01000004">
    <property type="protein sequence ID" value="TCT11528.1"/>
    <property type="molecule type" value="Genomic_DNA"/>
</dbReference>
<keyword evidence="3" id="KW-0436">Ligase</keyword>
<dbReference type="InterPro" id="IPR045851">
    <property type="entry name" value="AMP-bd_C_sf"/>
</dbReference>